<keyword evidence="3" id="KW-0472">Membrane</keyword>
<organism evidence="5 6">
    <name type="scientific">Cellulosilyticum lentocellum (strain ATCC 49066 / DSM 5427 / NCIMB 11756 / RHM5)</name>
    <name type="common">Clostridium lentocellum</name>
    <dbReference type="NCBI Taxonomy" id="642492"/>
    <lineage>
        <taxon>Bacteria</taxon>
        <taxon>Bacillati</taxon>
        <taxon>Bacillota</taxon>
        <taxon>Clostridia</taxon>
        <taxon>Lachnospirales</taxon>
        <taxon>Cellulosilyticaceae</taxon>
        <taxon>Cellulosilyticum</taxon>
    </lineage>
</organism>
<name>F2JI17_CELLD</name>
<feature type="domain" description="Methyl-accepting transducer" evidence="4">
    <location>
        <begin position="394"/>
        <end position="651"/>
    </location>
</feature>
<evidence type="ECO:0000313" key="5">
    <source>
        <dbReference type="EMBL" id="ADZ81961.1"/>
    </source>
</evidence>
<evidence type="ECO:0000259" key="4">
    <source>
        <dbReference type="PROSITE" id="PS50111"/>
    </source>
</evidence>
<feature type="transmembrane region" description="Helical" evidence="3">
    <location>
        <begin position="295"/>
        <end position="317"/>
    </location>
</feature>
<evidence type="ECO:0000256" key="2">
    <source>
        <dbReference type="PROSITE-ProRule" id="PRU00284"/>
    </source>
</evidence>
<keyword evidence="3" id="KW-0812">Transmembrane</keyword>
<reference evidence="5 6" key="1">
    <citation type="journal article" date="2011" name="J. Bacteriol.">
        <title>Complete genome sequence of the cellulose-degrading bacterium Cellulosilyticum lentocellum.</title>
        <authorList>
            <consortium name="US DOE Joint Genome Institute"/>
            <person name="Miller D.A."/>
            <person name="Suen G."/>
            <person name="Bruce D."/>
            <person name="Copeland A."/>
            <person name="Cheng J.F."/>
            <person name="Detter C."/>
            <person name="Goodwin L.A."/>
            <person name="Han C.S."/>
            <person name="Hauser L.J."/>
            <person name="Land M.L."/>
            <person name="Lapidus A."/>
            <person name="Lucas S."/>
            <person name="Meincke L."/>
            <person name="Pitluck S."/>
            <person name="Tapia R."/>
            <person name="Teshima H."/>
            <person name="Woyke T."/>
            <person name="Fox B.G."/>
            <person name="Angert E.R."/>
            <person name="Currie C.R."/>
        </authorList>
    </citation>
    <scope>NUCLEOTIDE SEQUENCE [LARGE SCALE GENOMIC DNA]</scope>
    <source>
        <strain evidence="6">ATCC 49066 / DSM 5427 / NCIMB 11756 / RHM5</strain>
    </source>
</reference>
<sequence>MHRISLSKQLLILLLVLSLLPTALLSILTNNAAQNSMSNSIGMYSQKIIDYLGYNINFSFTSVNATVRNISMNDSIKQLIKKHTSLSSLDKIAVTKDIDKYFRDLVMKDNFISSLHILSQDQIIYSSVSPLNSSLNANQIDLYLQSEEFRHSDVIKSFDTNTDLNSNWFSISNPNSQGIYIGLKASDNAYLILSVNPDYYFNLINATSISKDLNVLIIDKQDNIVLSDKKDLIFSNFLESNVPYKQQLIRESSNLISDTKIYNKKLVSYFNSENNWTIIIEAPIYSLMSDFYKSLLKLLIIIITLMFLIILASIYFSRKIVLPIKRMANYMDCIKKGNLNILEEVQTNIPVSNKEIDLLVTGFIDMLSTLNKLICNAKEVTAVVERNTLALQDVSTNTLNSATEIESAIESITQGTISQCAKIEQSVCLTNELSHTINEVSSFLSQLQSTCQFTVDTSKNAQIDIEMLSEHSLNNLCISNSINLQVIELGNQVDKVNSILTIIKNISEQTNLLALNASIEAARAGVAGRGFVIVANEIKSLALQTINAINHISSLLKDIELQKQATLTDLNKSIKIFENEAPLVQKTTDNLKNIFKQMDSINNYIVDVHSLLDNCVIKQNNFNANIKDISYISQESVSIAQEVNSEAIQQTTYANQILLVSDALSKSVTNLKQSYERFNY</sequence>
<dbReference type="AlphaFoldDB" id="F2JI17"/>
<proteinExistence type="predicted"/>
<evidence type="ECO:0000313" key="6">
    <source>
        <dbReference type="Proteomes" id="UP000008467"/>
    </source>
</evidence>
<dbReference type="PANTHER" id="PTHR32089">
    <property type="entry name" value="METHYL-ACCEPTING CHEMOTAXIS PROTEIN MCPB"/>
    <property type="match status" value="1"/>
</dbReference>
<protein>
    <submittedName>
        <fullName evidence="5">Methyl-accepting chemotaxis sensory transducer</fullName>
    </submittedName>
</protein>
<gene>
    <name evidence="5" type="ordered locus">Clole_0208</name>
</gene>
<dbReference type="PANTHER" id="PTHR32089:SF112">
    <property type="entry name" value="LYSOZYME-LIKE PROTEIN-RELATED"/>
    <property type="match status" value="1"/>
</dbReference>
<dbReference type="eggNOG" id="COG0840">
    <property type="taxonomic scope" value="Bacteria"/>
</dbReference>
<keyword evidence="6" id="KW-1185">Reference proteome</keyword>
<keyword evidence="3" id="KW-1133">Transmembrane helix</keyword>
<dbReference type="Gene3D" id="6.10.340.10">
    <property type="match status" value="1"/>
</dbReference>
<dbReference type="GO" id="GO:0007165">
    <property type="term" value="P:signal transduction"/>
    <property type="evidence" value="ECO:0007669"/>
    <property type="project" value="UniProtKB-KW"/>
</dbReference>
<evidence type="ECO:0000256" key="3">
    <source>
        <dbReference type="SAM" id="Phobius"/>
    </source>
</evidence>
<dbReference type="PROSITE" id="PS50111">
    <property type="entry name" value="CHEMOTAXIS_TRANSDUC_2"/>
    <property type="match status" value="1"/>
</dbReference>
<dbReference type="InterPro" id="IPR004089">
    <property type="entry name" value="MCPsignal_dom"/>
</dbReference>
<dbReference type="STRING" id="642492.Clole_0208"/>
<dbReference type="RefSeq" id="WP_013655262.1">
    <property type="nucleotide sequence ID" value="NC_015275.1"/>
</dbReference>
<dbReference type="KEGG" id="cle:Clole_0208"/>
<evidence type="ECO:0000256" key="1">
    <source>
        <dbReference type="ARBA" id="ARBA00023224"/>
    </source>
</evidence>
<dbReference type="Gene3D" id="1.10.287.950">
    <property type="entry name" value="Methyl-accepting chemotaxis protein"/>
    <property type="match status" value="1"/>
</dbReference>
<dbReference type="Proteomes" id="UP000008467">
    <property type="component" value="Chromosome"/>
</dbReference>
<dbReference type="GO" id="GO:0016020">
    <property type="term" value="C:membrane"/>
    <property type="evidence" value="ECO:0007669"/>
    <property type="project" value="InterPro"/>
</dbReference>
<dbReference type="SUPFAM" id="SSF58104">
    <property type="entry name" value="Methyl-accepting chemotaxis protein (MCP) signaling domain"/>
    <property type="match status" value="1"/>
</dbReference>
<keyword evidence="1 2" id="KW-0807">Transducer</keyword>
<dbReference type="SMART" id="SM00283">
    <property type="entry name" value="MA"/>
    <property type="match status" value="1"/>
</dbReference>
<dbReference type="EMBL" id="CP002582">
    <property type="protein sequence ID" value="ADZ81961.1"/>
    <property type="molecule type" value="Genomic_DNA"/>
</dbReference>
<accession>F2JI17</accession>
<dbReference type="Pfam" id="PF00015">
    <property type="entry name" value="MCPsignal"/>
    <property type="match status" value="1"/>
</dbReference>
<dbReference type="HOGENOM" id="CLU_000445_107_19_9"/>